<evidence type="ECO:0000256" key="9">
    <source>
        <dbReference type="SAM" id="Phobius"/>
    </source>
</evidence>
<dbReference type="RefSeq" id="WP_092406184.1">
    <property type="nucleotide sequence ID" value="NZ_FOVF01000006.1"/>
</dbReference>
<protein>
    <submittedName>
        <fullName evidence="10">Lipopolysaccharide export system permease protein</fullName>
    </submittedName>
</protein>
<dbReference type="Proteomes" id="UP000198575">
    <property type="component" value="Unassembled WGS sequence"/>
</dbReference>
<keyword evidence="11" id="KW-1185">Reference proteome</keyword>
<dbReference type="GO" id="GO:0043190">
    <property type="term" value="C:ATP-binding cassette (ABC) transporter complex"/>
    <property type="evidence" value="ECO:0007669"/>
    <property type="project" value="InterPro"/>
</dbReference>
<evidence type="ECO:0000256" key="4">
    <source>
        <dbReference type="ARBA" id="ARBA00022475"/>
    </source>
</evidence>
<accession>A0A1I4WWX5</accession>
<name>A0A1I4WWX5_9GAMM</name>
<evidence type="ECO:0000256" key="7">
    <source>
        <dbReference type="ARBA" id="ARBA00023136"/>
    </source>
</evidence>
<dbReference type="Pfam" id="PF03739">
    <property type="entry name" value="LptF_LptG"/>
    <property type="match status" value="1"/>
</dbReference>
<evidence type="ECO:0000256" key="6">
    <source>
        <dbReference type="ARBA" id="ARBA00022989"/>
    </source>
</evidence>
<reference evidence="10 11" key="1">
    <citation type="submission" date="2016-10" db="EMBL/GenBank/DDBJ databases">
        <authorList>
            <person name="de Groot N.N."/>
        </authorList>
    </citation>
    <scope>NUCLEOTIDE SEQUENCE [LARGE SCALE GENOMIC DNA]</scope>
    <source>
        <strain evidence="10 11">CGMCC 1.7659</strain>
    </source>
</reference>
<dbReference type="NCBIfam" id="TIGR04408">
    <property type="entry name" value="LptG_lptG"/>
    <property type="match status" value="1"/>
</dbReference>
<dbReference type="PANTHER" id="PTHR33529">
    <property type="entry name" value="SLR0882 PROTEIN-RELATED"/>
    <property type="match status" value="1"/>
</dbReference>
<evidence type="ECO:0000256" key="8">
    <source>
        <dbReference type="ARBA" id="ARBA00026081"/>
    </source>
</evidence>
<organism evidence="10 11">
    <name type="scientific">Dokdonella immobilis</name>
    <dbReference type="NCBI Taxonomy" id="578942"/>
    <lineage>
        <taxon>Bacteria</taxon>
        <taxon>Pseudomonadati</taxon>
        <taxon>Pseudomonadota</taxon>
        <taxon>Gammaproteobacteria</taxon>
        <taxon>Lysobacterales</taxon>
        <taxon>Rhodanobacteraceae</taxon>
        <taxon>Dokdonella</taxon>
    </lineage>
</organism>
<dbReference type="GO" id="GO:0055085">
    <property type="term" value="P:transmembrane transport"/>
    <property type="evidence" value="ECO:0007669"/>
    <property type="project" value="InterPro"/>
</dbReference>
<proteinExistence type="inferred from homology"/>
<comment type="similarity">
    <text evidence="3">Belongs to the LptF/LptG family.</text>
</comment>
<gene>
    <name evidence="10" type="ORF">SAMN05216289_10685</name>
</gene>
<comment type="subunit">
    <text evidence="8">Component of the lipopolysaccharide transport and assembly complex. The LptBFG transporter is composed of two ATP-binding proteins (LptB) and two transmembrane proteins (LptF and LptG).</text>
</comment>
<dbReference type="AlphaFoldDB" id="A0A1I4WWX5"/>
<sequence length="366" mass="39478">MTRWRFKRVDRLVGLSVLAAVGLTWFVLVGFDAFTIFVGELNDVGRGSYTLAKAASYTLLTVPRRLYEMFGYAALIGGLAGLGALAGTGELTALRAAGMSKLRICASVALTLVLLTALVVAIGETLAPLGEQSARALALSAKSKDVSLAKGGSIWARDGNTFVNAGSGRTRQTDDGEVVDLSRVRVFEFDDDGRLTTLSVAARAEHAAGQWTLYDLRRTVFAEASATSTQSAEMQWSSGLDPDVLALSIVNLDYLNLRDLGRNIAYLERNGQDSRNFREAYWARLFYPVNVLVLAFCALPFAFGALRSGGLAKRLFIGIVLSIGFFFLQRAAVNLGAVYGLPPALANMIPPALLIALAFAWFRRFA</sequence>
<feature type="transmembrane region" description="Helical" evidence="9">
    <location>
        <begin position="344"/>
        <end position="362"/>
    </location>
</feature>
<comment type="subcellular location">
    <subcellularLocation>
        <location evidence="2">Cell membrane</location>
        <topology evidence="2">Multi-pass membrane protein</topology>
    </subcellularLocation>
</comment>
<feature type="transmembrane region" description="Helical" evidence="9">
    <location>
        <begin position="285"/>
        <end position="303"/>
    </location>
</feature>
<keyword evidence="5 9" id="KW-0812">Transmembrane</keyword>
<dbReference type="InterPro" id="IPR030923">
    <property type="entry name" value="LptG"/>
</dbReference>
<comment type="function">
    <text evidence="1">Part of the ABC transporter complex LptBFG involved in the translocation of lipopolysaccharide (LPS) from the inner membrane to the outer membrane.</text>
</comment>
<feature type="transmembrane region" description="Helical" evidence="9">
    <location>
        <begin position="315"/>
        <end position="332"/>
    </location>
</feature>
<evidence type="ECO:0000256" key="3">
    <source>
        <dbReference type="ARBA" id="ARBA00007725"/>
    </source>
</evidence>
<dbReference type="OrthoDB" id="9776227at2"/>
<evidence type="ECO:0000256" key="5">
    <source>
        <dbReference type="ARBA" id="ARBA00022692"/>
    </source>
</evidence>
<feature type="transmembrane region" description="Helical" evidence="9">
    <location>
        <begin position="69"/>
        <end position="92"/>
    </location>
</feature>
<dbReference type="EMBL" id="FOVF01000006">
    <property type="protein sequence ID" value="SFN17449.1"/>
    <property type="molecule type" value="Genomic_DNA"/>
</dbReference>
<evidence type="ECO:0000256" key="2">
    <source>
        <dbReference type="ARBA" id="ARBA00004651"/>
    </source>
</evidence>
<evidence type="ECO:0000313" key="10">
    <source>
        <dbReference type="EMBL" id="SFN17449.1"/>
    </source>
</evidence>
<evidence type="ECO:0000313" key="11">
    <source>
        <dbReference type="Proteomes" id="UP000198575"/>
    </source>
</evidence>
<evidence type="ECO:0000256" key="1">
    <source>
        <dbReference type="ARBA" id="ARBA00002265"/>
    </source>
</evidence>
<keyword evidence="7 9" id="KW-0472">Membrane</keyword>
<keyword evidence="4" id="KW-1003">Cell membrane</keyword>
<dbReference type="InterPro" id="IPR005495">
    <property type="entry name" value="LptG/LptF_permease"/>
</dbReference>
<keyword evidence="6 9" id="KW-1133">Transmembrane helix</keyword>
<feature type="transmembrane region" description="Helical" evidence="9">
    <location>
        <begin position="12"/>
        <end position="38"/>
    </location>
</feature>
<feature type="transmembrane region" description="Helical" evidence="9">
    <location>
        <begin position="104"/>
        <end position="123"/>
    </location>
</feature>
<dbReference type="STRING" id="578942.SAMN05216289_10685"/>
<dbReference type="PANTHER" id="PTHR33529:SF2">
    <property type="entry name" value="LIPOPOLYSACCHARIDE EXPORT SYSTEM PERMEASE PROTEIN LPTG"/>
    <property type="match status" value="1"/>
</dbReference>
<dbReference type="GO" id="GO:0015920">
    <property type="term" value="P:lipopolysaccharide transport"/>
    <property type="evidence" value="ECO:0007669"/>
    <property type="project" value="TreeGrafter"/>
</dbReference>